<keyword evidence="1" id="KW-1133">Transmembrane helix</keyword>
<keyword evidence="1" id="KW-0812">Transmembrane</keyword>
<sequence>MNDIGTIICLLLSSFSLIVFGFLSVFLTEKLNSFVETKYKKSFKKKIKFLHFQKIKVKEELKLIKILGGVMFFFGAVFMCIFAFYMQYSVHSV</sequence>
<feature type="transmembrane region" description="Helical" evidence="1">
    <location>
        <begin position="6"/>
        <end position="28"/>
    </location>
</feature>
<keyword evidence="1" id="KW-0472">Membrane</keyword>
<evidence type="ECO:0008006" key="4">
    <source>
        <dbReference type="Google" id="ProtNLM"/>
    </source>
</evidence>
<evidence type="ECO:0000313" key="3">
    <source>
        <dbReference type="Proteomes" id="UP000231388"/>
    </source>
</evidence>
<reference evidence="2 3" key="1">
    <citation type="submission" date="2017-09" db="EMBL/GenBank/DDBJ databases">
        <title>Depth-based differentiation of microbial function through sediment-hosted aquifers and enrichment of novel symbionts in the deep terrestrial subsurface.</title>
        <authorList>
            <person name="Probst A.J."/>
            <person name="Ladd B."/>
            <person name="Jarett J.K."/>
            <person name="Geller-Mcgrath D.E."/>
            <person name="Sieber C.M."/>
            <person name="Emerson J.B."/>
            <person name="Anantharaman K."/>
            <person name="Thomas B.C."/>
            <person name="Malmstrom R."/>
            <person name="Stieglmeier M."/>
            <person name="Klingl A."/>
            <person name="Woyke T."/>
            <person name="Ryan C.M."/>
            <person name="Banfield J.F."/>
        </authorList>
    </citation>
    <scope>NUCLEOTIDE SEQUENCE [LARGE SCALE GENOMIC DNA]</scope>
    <source>
        <strain evidence="2">CG23_combo_of_CG06-09_8_20_14_all_40_14</strain>
    </source>
</reference>
<dbReference type="AlphaFoldDB" id="A0A2G9XBE8"/>
<dbReference type="Proteomes" id="UP000231388">
    <property type="component" value="Unassembled WGS sequence"/>
</dbReference>
<feature type="transmembrane region" description="Helical" evidence="1">
    <location>
        <begin position="63"/>
        <end position="86"/>
    </location>
</feature>
<dbReference type="EMBL" id="PCQY01000039">
    <property type="protein sequence ID" value="PIP04282.1"/>
    <property type="molecule type" value="Genomic_DNA"/>
</dbReference>
<name>A0A2G9XBE8_UNCKA</name>
<protein>
    <recommendedName>
        <fullName evidence="4">DUF3899 domain-containing protein</fullName>
    </recommendedName>
</protein>
<organism evidence="2 3">
    <name type="scientific">candidate division WWE3 bacterium CG23_combo_of_CG06-09_8_20_14_all_40_14</name>
    <dbReference type="NCBI Taxonomy" id="1975095"/>
    <lineage>
        <taxon>Bacteria</taxon>
        <taxon>Katanobacteria</taxon>
    </lineage>
</organism>
<evidence type="ECO:0000256" key="1">
    <source>
        <dbReference type="SAM" id="Phobius"/>
    </source>
</evidence>
<accession>A0A2G9XBE8</accession>
<proteinExistence type="predicted"/>
<gene>
    <name evidence="2" type="ORF">COX53_03345</name>
</gene>
<evidence type="ECO:0000313" key="2">
    <source>
        <dbReference type="EMBL" id="PIP04282.1"/>
    </source>
</evidence>
<comment type="caution">
    <text evidence="2">The sequence shown here is derived from an EMBL/GenBank/DDBJ whole genome shotgun (WGS) entry which is preliminary data.</text>
</comment>